<dbReference type="GO" id="GO:0004222">
    <property type="term" value="F:metalloendopeptidase activity"/>
    <property type="evidence" value="ECO:0007669"/>
    <property type="project" value="InterPro"/>
</dbReference>
<sequence length="566" mass="61072">HCFYQGYVDGEAGSMAALNLCNGCSGLIAIDGTSFGIEPIPQPHPYRWHAVSRLDKLIPPLSMCNGAIKTSTPLMKPKGKRFRRSLLTDTKYIELLLVADTSEFQQHGSTTAVNNRLASFVNIADSLFQPLNIRVVLNQIEIWNTTNMINIGSDINTNLDAFTAYRRSQLAMGVATNSWQLTDHAMLIQYSRGEKTIGLAYLHGMCSNSISSSITHDFSDSVAAVGVVMAHELGHSLGISHDVDYCVCNHSQPTQCIMHPNTNPSTMWSNCSVAHLETFLRDYDPGCLLNVPHPDNIFTASICGNGITERGEECDCGFPGSCNLRCCNSTSCMLLPTAQCTTGVCCSSNCLFEPAGTVCRNQSHADCDLPEFCSGTSGECSEDFFRKDSVPCQNGSGVCLSGVCWNRDRQCKESWGSNAWAANDNCYILNLAGMAYGNCGFMNSQYIACNRTDLMCGSLFCDYTTSSSSMSVIIYTLITGGSRCISFTSPASDMVGVGQVRNGLACGTNKICMGSKCQDIPQNSLECDAMCSANGVCNNRFHCHCDVGWAPPFCNVTGLGGSIDSG</sequence>
<evidence type="ECO:0000256" key="7">
    <source>
        <dbReference type="PROSITE-ProRule" id="PRU00076"/>
    </source>
</evidence>
<dbReference type="InterPro" id="IPR001762">
    <property type="entry name" value="Disintegrin_dom"/>
</dbReference>
<dbReference type="Gene3D" id="4.10.70.10">
    <property type="entry name" value="Disintegrin domain"/>
    <property type="match status" value="1"/>
</dbReference>
<dbReference type="HOGENOM" id="CLU_012714_6_1_1"/>
<feature type="binding site" evidence="8">
    <location>
        <position position="231"/>
    </location>
    <ligand>
        <name>Zn(2+)</name>
        <dbReference type="ChEBI" id="CHEBI:29105"/>
        <note>catalytic</note>
    </ligand>
</feature>
<evidence type="ECO:0000259" key="11">
    <source>
        <dbReference type="PROSITE" id="PS50215"/>
    </source>
</evidence>
<dbReference type="InterPro" id="IPR034027">
    <property type="entry name" value="Reprolysin_adamalysin"/>
</dbReference>
<dbReference type="PANTHER" id="PTHR11905">
    <property type="entry name" value="ADAM A DISINTEGRIN AND METALLOPROTEASE DOMAIN"/>
    <property type="match status" value="1"/>
</dbReference>
<dbReference type="SUPFAM" id="SSF57552">
    <property type="entry name" value="Blood coagulation inhibitor (disintegrin)"/>
    <property type="match status" value="1"/>
</dbReference>
<keyword evidence="3" id="KW-0812">Transmembrane</keyword>
<dbReference type="Pfam" id="PF00200">
    <property type="entry name" value="Disintegrin"/>
    <property type="match status" value="1"/>
</dbReference>
<dbReference type="PROSITE" id="PS00427">
    <property type="entry name" value="DISINTEGRIN_1"/>
    <property type="match status" value="1"/>
</dbReference>
<dbReference type="PROSITE" id="PS01186">
    <property type="entry name" value="EGF_2"/>
    <property type="match status" value="1"/>
</dbReference>
<dbReference type="InterPro" id="IPR001590">
    <property type="entry name" value="Peptidase_M12B"/>
</dbReference>
<dbReference type="STRING" id="51511.ENSCSAVP00000009827"/>
<dbReference type="InterPro" id="IPR018358">
    <property type="entry name" value="Disintegrin_CS"/>
</dbReference>
<keyword evidence="6 7" id="KW-1015">Disulfide bond</keyword>
<evidence type="ECO:0000313" key="12">
    <source>
        <dbReference type="Ensembl" id="ENSCSAVP00000009827.1"/>
    </source>
</evidence>
<dbReference type="SUPFAM" id="SSF55486">
    <property type="entry name" value="Metalloproteases ('zincins'), catalytic domain"/>
    <property type="match status" value="1"/>
</dbReference>
<dbReference type="InterPro" id="IPR006586">
    <property type="entry name" value="ADAM_Cys-rich"/>
</dbReference>
<dbReference type="InterPro" id="IPR000742">
    <property type="entry name" value="EGF"/>
</dbReference>
<evidence type="ECO:0000256" key="4">
    <source>
        <dbReference type="ARBA" id="ARBA00022989"/>
    </source>
</evidence>
<organism evidence="12 13">
    <name type="scientific">Ciona savignyi</name>
    <name type="common">Pacific transparent sea squirt</name>
    <dbReference type="NCBI Taxonomy" id="51511"/>
    <lineage>
        <taxon>Eukaryota</taxon>
        <taxon>Metazoa</taxon>
        <taxon>Chordata</taxon>
        <taxon>Tunicata</taxon>
        <taxon>Ascidiacea</taxon>
        <taxon>Phlebobranchia</taxon>
        <taxon>Cionidae</taxon>
        <taxon>Ciona</taxon>
    </lineage>
</organism>
<keyword evidence="5" id="KW-0472">Membrane</keyword>
<feature type="binding site" evidence="8">
    <location>
        <position position="235"/>
    </location>
    <ligand>
        <name>Zn(2+)</name>
        <dbReference type="ChEBI" id="CHEBI:29105"/>
        <note>catalytic</note>
    </ligand>
</feature>
<dbReference type="Pfam" id="PF08516">
    <property type="entry name" value="ADAM_CR"/>
    <property type="match status" value="1"/>
</dbReference>
<reference evidence="12" key="2">
    <citation type="submission" date="2025-08" db="UniProtKB">
        <authorList>
            <consortium name="Ensembl"/>
        </authorList>
    </citation>
    <scope>IDENTIFICATION</scope>
</reference>
<evidence type="ECO:0008006" key="14">
    <source>
        <dbReference type="Google" id="ProtNLM"/>
    </source>
</evidence>
<evidence type="ECO:0000259" key="9">
    <source>
        <dbReference type="PROSITE" id="PS50026"/>
    </source>
</evidence>
<dbReference type="PROSITE" id="PS50215">
    <property type="entry name" value="ADAM_MEPRO"/>
    <property type="match status" value="1"/>
</dbReference>
<feature type="active site" evidence="8">
    <location>
        <position position="232"/>
    </location>
</feature>
<evidence type="ECO:0000259" key="10">
    <source>
        <dbReference type="PROSITE" id="PS50214"/>
    </source>
</evidence>
<dbReference type="GO" id="GO:0006508">
    <property type="term" value="P:proteolysis"/>
    <property type="evidence" value="ECO:0007669"/>
    <property type="project" value="InterPro"/>
</dbReference>
<evidence type="ECO:0000256" key="1">
    <source>
        <dbReference type="ARBA" id="ARBA00004167"/>
    </source>
</evidence>
<dbReference type="PANTHER" id="PTHR11905:SF159">
    <property type="entry name" value="ADAM METALLOPROTEASE"/>
    <property type="match status" value="1"/>
</dbReference>
<accession>H2YWW6</accession>
<dbReference type="GO" id="GO:0016020">
    <property type="term" value="C:membrane"/>
    <property type="evidence" value="ECO:0007669"/>
    <property type="project" value="UniProtKB-SubCell"/>
</dbReference>
<dbReference type="GO" id="GO:0046872">
    <property type="term" value="F:metal ion binding"/>
    <property type="evidence" value="ECO:0007669"/>
    <property type="project" value="UniProtKB-KW"/>
</dbReference>
<evidence type="ECO:0000256" key="8">
    <source>
        <dbReference type="PROSITE-ProRule" id="PRU00276"/>
    </source>
</evidence>
<dbReference type="Proteomes" id="UP000007875">
    <property type="component" value="Unassembled WGS sequence"/>
</dbReference>
<keyword evidence="8" id="KW-0862">Zinc</keyword>
<dbReference type="PROSITE" id="PS50026">
    <property type="entry name" value="EGF_3"/>
    <property type="match status" value="1"/>
</dbReference>
<feature type="disulfide bond" evidence="7">
    <location>
        <begin position="545"/>
        <end position="554"/>
    </location>
</feature>
<keyword evidence="4" id="KW-1133">Transmembrane helix</keyword>
<reference evidence="12" key="3">
    <citation type="submission" date="2025-09" db="UniProtKB">
        <authorList>
            <consortium name="Ensembl"/>
        </authorList>
    </citation>
    <scope>IDENTIFICATION</scope>
</reference>
<protein>
    <recommendedName>
        <fullName evidence="14">Peptidase M12B domain-containing protein</fullName>
    </recommendedName>
</protein>
<evidence type="ECO:0000256" key="3">
    <source>
        <dbReference type="ARBA" id="ARBA00022692"/>
    </source>
</evidence>
<dbReference type="PROSITE" id="PS50214">
    <property type="entry name" value="DISINTEGRIN_2"/>
    <property type="match status" value="1"/>
</dbReference>
<evidence type="ECO:0000313" key="13">
    <source>
        <dbReference type="Proteomes" id="UP000007875"/>
    </source>
</evidence>
<keyword evidence="2" id="KW-1217">Cell adhesion impairing toxin</keyword>
<dbReference type="eggNOG" id="KOG3607">
    <property type="taxonomic scope" value="Eukaryota"/>
</dbReference>
<comment type="caution">
    <text evidence="7">Lacks conserved residue(s) required for the propagation of feature annotation.</text>
</comment>
<evidence type="ECO:0000256" key="2">
    <source>
        <dbReference type="ARBA" id="ARBA00022508"/>
    </source>
</evidence>
<feature type="domain" description="Disintegrin" evidence="10">
    <location>
        <begin position="300"/>
        <end position="388"/>
    </location>
</feature>
<evidence type="ECO:0000256" key="5">
    <source>
        <dbReference type="ARBA" id="ARBA00023136"/>
    </source>
</evidence>
<dbReference type="InterPro" id="IPR024079">
    <property type="entry name" value="MetalloPept_cat_dom_sf"/>
</dbReference>
<dbReference type="FunFam" id="3.40.390.10:FF:000002">
    <property type="entry name" value="Disintegrin and metalloproteinase domain-containing protein 22"/>
    <property type="match status" value="1"/>
</dbReference>
<dbReference type="InterPro" id="IPR036436">
    <property type="entry name" value="Disintegrin_dom_sf"/>
</dbReference>
<feature type="disulfide bond" evidence="7">
    <location>
        <begin position="527"/>
        <end position="537"/>
    </location>
</feature>
<dbReference type="GeneTree" id="ENSGT00940000161067"/>
<feature type="binding site" evidence="8">
    <location>
        <position position="241"/>
    </location>
    <ligand>
        <name>Zn(2+)</name>
        <dbReference type="ChEBI" id="CHEBI:29105"/>
        <note>catalytic</note>
    </ligand>
</feature>
<reference evidence="13" key="1">
    <citation type="submission" date="2003-08" db="EMBL/GenBank/DDBJ databases">
        <authorList>
            <person name="Birren B."/>
            <person name="Nusbaum C."/>
            <person name="Abebe A."/>
            <person name="Abouelleil A."/>
            <person name="Adekoya E."/>
            <person name="Ait-zahra M."/>
            <person name="Allen N."/>
            <person name="Allen T."/>
            <person name="An P."/>
            <person name="Anderson M."/>
            <person name="Anderson S."/>
            <person name="Arachchi H."/>
            <person name="Armbruster J."/>
            <person name="Bachantsang P."/>
            <person name="Baldwin J."/>
            <person name="Barry A."/>
            <person name="Bayul T."/>
            <person name="Blitshsteyn B."/>
            <person name="Bloom T."/>
            <person name="Blye J."/>
            <person name="Boguslavskiy L."/>
            <person name="Borowsky M."/>
            <person name="Boukhgalter B."/>
            <person name="Brunache A."/>
            <person name="Butler J."/>
            <person name="Calixte N."/>
            <person name="Calvo S."/>
            <person name="Camarata J."/>
            <person name="Campo K."/>
            <person name="Chang J."/>
            <person name="Cheshatsang Y."/>
            <person name="Citroen M."/>
            <person name="Collymore A."/>
            <person name="Considine T."/>
            <person name="Cook A."/>
            <person name="Cooke P."/>
            <person name="Corum B."/>
            <person name="Cuomo C."/>
            <person name="David R."/>
            <person name="Dawoe T."/>
            <person name="Degray S."/>
            <person name="Dodge S."/>
            <person name="Dooley K."/>
            <person name="Dorje P."/>
            <person name="Dorjee K."/>
            <person name="Dorris L."/>
            <person name="Duffey N."/>
            <person name="Dupes A."/>
            <person name="Elkins T."/>
            <person name="Engels R."/>
            <person name="Erickson J."/>
            <person name="Farina A."/>
            <person name="Faro S."/>
            <person name="Ferreira P."/>
            <person name="Fischer H."/>
            <person name="Fitzgerald M."/>
            <person name="Foley K."/>
            <person name="Gage D."/>
            <person name="Galagan J."/>
            <person name="Gearin G."/>
            <person name="Gnerre S."/>
            <person name="Gnirke A."/>
            <person name="Goyette A."/>
            <person name="Graham J."/>
            <person name="Grandbois E."/>
            <person name="Gyaltsen K."/>
            <person name="Hafez N."/>
            <person name="Hagopian D."/>
            <person name="Hagos B."/>
            <person name="Hall J."/>
            <person name="Hatcher B."/>
            <person name="Heller A."/>
            <person name="Higgins H."/>
            <person name="Honan T."/>
            <person name="Horn A."/>
            <person name="Houde N."/>
            <person name="Hughes L."/>
            <person name="Hulme W."/>
            <person name="Husby E."/>
            <person name="Iliev I."/>
            <person name="Jaffe D."/>
            <person name="Jones C."/>
            <person name="Kamal M."/>
            <person name="Kamat A."/>
            <person name="Kamvysselis M."/>
            <person name="Karlsson E."/>
            <person name="Kells C."/>
            <person name="Kieu A."/>
            <person name="Kisner P."/>
            <person name="Kodira C."/>
            <person name="Kulbokas E."/>
            <person name="Labutti K."/>
            <person name="Lama D."/>
            <person name="Landers T."/>
            <person name="Leger J."/>
            <person name="Levine S."/>
            <person name="Lewis D."/>
            <person name="Lewis T."/>
            <person name="Lindblad-toh K."/>
            <person name="Liu X."/>
            <person name="Lokyitsang T."/>
            <person name="Lokyitsang Y."/>
            <person name="Lucien O."/>
            <person name="Lui A."/>
            <person name="Ma L.J."/>
            <person name="Mabbitt R."/>
            <person name="Macdonald J."/>
            <person name="Maclean C."/>
            <person name="Major J."/>
            <person name="Manning J."/>
            <person name="Marabella R."/>
            <person name="Maru K."/>
            <person name="Matthews C."/>
            <person name="Mauceli E."/>
            <person name="Mccarthy M."/>
            <person name="Mcdonough S."/>
            <person name="Mcghee T."/>
            <person name="Meldrim J."/>
            <person name="Meneus L."/>
            <person name="Mesirov J."/>
            <person name="Mihalev A."/>
            <person name="Mihova T."/>
            <person name="Mikkelsen T."/>
            <person name="Mlenga V."/>
            <person name="Moru K."/>
            <person name="Mozes J."/>
            <person name="Mulrain L."/>
            <person name="Munson G."/>
            <person name="Naylor J."/>
            <person name="Newes C."/>
            <person name="Nguyen C."/>
            <person name="Nguyen N."/>
            <person name="Nguyen T."/>
            <person name="Nicol R."/>
            <person name="Nielsen C."/>
            <person name="Nizzari M."/>
            <person name="Norbu C."/>
            <person name="Norbu N."/>
            <person name="O'donnell P."/>
            <person name="Okoawo O."/>
            <person name="O'leary S."/>
            <person name="Omotosho B."/>
            <person name="O'neill K."/>
            <person name="Osman S."/>
            <person name="Parker S."/>
            <person name="Perrin D."/>
            <person name="Phunkhang P."/>
            <person name="Piqani B."/>
            <person name="Purcell S."/>
            <person name="Rachupka T."/>
            <person name="Ramasamy U."/>
            <person name="Rameau R."/>
            <person name="Ray V."/>
            <person name="Raymond C."/>
            <person name="Retta R."/>
            <person name="Richardson S."/>
            <person name="Rise C."/>
            <person name="Rodriguez J."/>
            <person name="Rogers J."/>
            <person name="Rogov P."/>
            <person name="Rutman M."/>
            <person name="Schupbach R."/>
            <person name="Seaman C."/>
            <person name="Settipalli S."/>
            <person name="Sharpe T."/>
            <person name="Sheridan J."/>
            <person name="Sherpa N."/>
            <person name="Shi J."/>
            <person name="Smirnov S."/>
            <person name="Smith C."/>
            <person name="Sougnez C."/>
            <person name="Spencer B."/>
            <person name="Stalker J."/>
            <person name="Stange-thomann N."/>
            <person name="Stavropoulos S."/>
            <person name="Stetson K."/>
            <person name="Stone C."/>
            <person name="Stone S."/>
            <person name="Stubbs M."/>
            <person name="Talamas J."/>
            <person name="Tchuinga P."/>
            <person name="Tenzing P."/>
            <person name="Tesfaye S."/>
            <person name="Theodore J."/>
            <person name="Thoulutsang Y."/>
            <person name="Topham K."/>
            <person name="Towey S."/>
            <person name="Tsamla T."/>
            <person name="Tsomo N."/>
            <person name="Vallee D."/>
            <person name="Vassiliev H."/>
            <person name="Venkataraman V."/>
            <person name="Vinson J."/>
            <person name="Vo A."/>
            <person name="Wade C."/>
            <person name="Wang S."/>
            <person name="Wangchuk T."/>
            <person name="Wangdi T."/>
            <person name="Whittaker C."/>
            <person name="Wilkinson J."/>
            <person name="Wu Y."/>
            <person name="Wyman D."/>
            <person name="Yadav S."/>
            <person name="Yang S."/>
            <person name="Yang X."/>
            <person name="Yeager S."/>
            <person name="Yee E."/>
            <person name="Young G."/>
            <person name="Zainoun J."/>
            <person name="Zembeck L."/>
            <person name="Zimmer A."/>
            <person name="Zody M."/>
            <person name="Lander E."/>
        </authorList>
    </citation>
    <scope>NUCLEOTIDE SEQUENCE [LARGE SCALE GENOMIC DNA]</scope>
</reference>
<proteinExistence type="predicted"/>
<dbReference type="Pfam" id="PF01421">
    <property type="entry name" value="Reprolysin"/>
    <property type="match status" value="1"/>
</dbReference>
<name>H2YWW6_CIOSA</name>
<dbReference type="FunFam" id="4.10.70.10:FF:000003">
    <property type="entry name" value="Disintegrin and metalloproteinase domain-containing protein 17"/>
    <property type="match status" value="1"/>
</dbReference>
<dbReference type="SMART" id="SM00608">
    <property type="entry name" value="ACR"/>
    <property type="match status" value="1"/>
</dbReference>
<dbReference type="CDD" id="cd04269">
    <property type="entry name" value="ZnMc_adamalysin_II_like"/>
    <property type="match status" value="1"/>
</dbReference>
<dbReference type="AlphaFoldDB" id="H2YWW6"/>
<keyword evidence="8" id="KW-0479">Metal-binding</keyword>
<dbReference type="SMART" id="SM00050">
    <property type="entry name" value="DISIN"/>
    <property type="match status" value="1"/>
</dbReference>
<keyword evidence="7" id="KW-0245">EGF-like domain</keyword>
<dbReference type="InParanoid" id="H2YWW6"/>
<feature type="domain" description="EGF-like" evidence="9">
    <location>
        <begin position="523"/>
        <end position="555"/>
    </location>
</feature>
<dbReference type="Ensembl" id="ENSCSAVT00000009945.1">
    <property type="protein sequence ID" value="ENSCSAVP00000009827.1"/>
    <property type="gene ID" value="ENSCSAVG00000005772.1"/>
</dbReference>
<feature type="domain" description="Peptidase M12B" evidence="11">
    <location>
        <begin position="91"/>
        <end position="292"/>
    </location>
</feature>
<keyword evidence="2" id="KW-0800">Toxin</keyword>
<dbReference type="OMA" id="DAMCSAN"/>
<dbReference type="Gene3D" id="3.40.390.10">
    <property type="entry name" value="Collagenase (Catalytic Domain)"/>
    <property type="match status" value="1"/>
</dbReference>
<evidence type="ECO:0000256" key="6">
    <source>
        <dbReference type="ARBA" id="ARBA00023157"/>
    </source>
</evidence>
<keyword evidence="13" id="KW-1185">Reference proteome</keyword>
<comment type="subcellular location">
    <subcellularLocation>
        <location evidence="1">Membrane</location>
        <topology evidence="1">Single-pass membrane protein</topology>
    </subcellularLocation>
</comment>